<reference evidence="2 3" key="1">
    <citation type="submission" date="2019-02" db="EMBL/GenBank/DDBJ databases">
        <title>Deep-cultivation of Planctomycetes and their phenomic and genomic characterization uncovers novel biology.</title>
        <authorList>
            <person name="Wiegand S."/>
            <person name="Jogler M."/>
            <person name="Boedeker C."/>
            <person name="Pinto D."/>
            <person name="Vollmers J."/>
            <person name="Rivas-Marin E."/>
            <person name="Kohn T."/>
            <person name="Peeters S.H."/>
            <person name="Heuer A."/>
            <person name="Rast P."/>
            <person name="Oberbeckmann S."/>
            <person name="Bunk B."/>
            <person name="Jeske O."/>
            <person name="Meyerdierks A."/>
            <person name="Storesund J.E."/>
            <person name="Kallscheuer N."/>
            <person name="Luecker S."/>
            <person name="Lage O.M."/>
            <person name="Pohl T."/>
            <person name="Merkel B.J."/>
            <person name="Hornburger P."/>
            <person name="Mueller R.-W."/>
            <person name="Bruemmer F."/>
            <person name="Labrenz M."/>
            <person name="Spormann A.M."/>
            <person name="Op Den Camp H."/>
            <person name="Overmann J."/>
            <person name="Amann R."/>
            <person name="Jetten M.S.M."/>
            <person name="Mascher T."/>
            <person name="Medema M.H."/>
            <person name="Devos D.P."/>
            <person name="Kaster A.-K."/>
            <person name="Ovreas L."/>
            <person name="Rohde M."/>
            <person name="Galperin M.Y."/>
            <person name="Jogler C."/>
        </authorList>
    </citation>
    <scope>NUCLEOTIDE SEQUENCE [LARGE SCALE GENOMIC DNA]</scope>
    <source>
        <strain evidence="2 3">Pla144</strain>
    </source>
</reference>
<evidence type="ECO:0000313" key="2">
    <source>
        <dbReference type="EMBL" id="TWU28682.1"/>
    </source>
</evidence>
<sequence>MVEKPSVDSFMNLARGDSRIFRSFLHWSATCCVLLSGCSDPSTALVTGSVTVDGEPAQIGAISFLPADNQGTPVGASIEDGEYTAQVPFGLKKVEVRVSKEMGKKKMYDTPDSEVKVIRREALPPKYNSQTELTFDVKPGENRQDYHLKTE</sequence>
<dbReference type="EMBL" id="SJPS01000002">
    <property type="protein sequence ID" value="TWU28682.1"/>
    <property type="molecule type" value="Genomic_DNA"/>
</dbReference>
<dbReference type="Proteomes" id="UP000318437">
    <property type="component" value="Unassembled WGS sequence"/>
</dbReference>
<evidence type="ECO:0008006" key="4">
    <source>
        <dbReference type="Google" id="ProtNLM"/>
    </source>
</evidence>
<gene>
    <name evidence="2" type="ORF">Pla144_19740</name>
</gene>
<comment type="caution">
    <text evidence="2">The sequence shown here is derived from an EMBL/GenBank/DDBJ whole genome shotgun (WGS) entry which is preliminary data.</text>
</comment>
<feature type="compositionally biased region" description="Basic and acidic residues" evidence="1">
    <location>
        <begin position="138"/>
        <end position="151"/>
    </location>
</feature>
<evidence type="ECO:0000256" key="1">
    <source>
        <dbReference type="SAM" id="MobiDB-lite"/>
    </source>
</evidence>
<proteinExistence type="predicted"/>
<organism evidence="2 3">
    <name type="scientific">Bythopirellula polymerisocia</name>
    <dbReference type="NCBI Taxonomy" id="2528003"/>
    <lineage>
        <taxon>Bacteria</taxon>
        <taxon>Pseudomonadati</taxon>
        <taxon>Planctomycetota</taxon>
        <taxon>Planctomycetia</taxon>
        <taxon>Pirellulales</taxon>
        <taxon>Lacipirellulaceae</taxon>
        <taxon>Bythopirellula</taxon>
    </lineage>
</organism>
<feature type="region of interest" description="Disordered" evidence="1">
    <location>
        <begin position="128"/>
        <end position="151"/>
    </location>
</feature>
<keyword evidence="3" id="KW-1185">Reference proteome</keyword>
<accession>A0A5C6CVU7</accession>
<name>A0A5C6CVU7_9BACT</name>
<evidence type="ECO:0000313" key="3">
    <source>
        <dbReference type="Proteomes" id="UP000318437"/>
    </source>
</evidence>
<dbReference type="AlphaFoldDB" id="A0A5C6CVU7"/>
<protein>
    <recommendedName>
        <fullName evidence="4">Carboxypeptidase regulatory-like domain-containing protein</fullName>
    </recommendedName>
</protein>